<dbReference type="EMBL" id="JAIOIU010000091">
    <property type="protein sequence ID" value="MBZ0159962.1"/>
    <property type="molecule type" value="Genomic_DNA"/>
</dbReference>
<dbReference type="PANTHER" id="PTHR30625:SF15">
    <property type="entry name" value="BIOPOLYMER TRANSPORT PROTEIN EXBB"/>
    <property type="match status" value="1"/>
</dbReference>
<organism evidence="11 12">
    <name type="scientific">Candidatus Methylomirabilis tolerans</name>
    <dbReference type="NCBI Taxonomy" id="3123416"/>
    <lineage>
        <taxon>Bacteria</taxon>
        <taxon>Candidatus Methylomirabilota</taxon>
        <taxon>Candidatus Methylomirabilia</taxon>
        <taxon>Candidatus Methylomirabilales</taxon>
        <taxon>Candidatus Methylomirabilaceae</taxon>
        <taxon>Candidatus Methylomirabilis</taxon>
    </lineage>
</organism>
<evidence type="ECO:0000256" key="4">
    <source>
        <dbReference type="ARBA" id="ARBA00022692"/>
    </source>
</evidence>
<evidence type="ECO:0000256" key="7">
    <source>
        <dbReference type="ARBA" id="ARBA00023136"/>
    </source>
</evidence>
<keyword evidence="3" id="KW-1003">Cell membrane</keyword>
<evidence type="ECO:0000259" key="10">
    <source>
        <dbReference type="Pfam" id="PF01618"/>
    </source>
</evidence>
<evidence type="ECO:0000256" key="9">
    <source>
        <dbReference type="SAM" id="Phobius"/>
    </source>
</evidence>
<reference evidence="11 12" key="1">
    <citation type="journal article" date="2021" name="bioRxiv">
        <title>Unraveling nitrogen, sulfur and carbon metabolic pathways and microbial community transcriptional responses to substrate deprivation and toxicity stresses in a bioreactor mimicking anoxic brackish coastal sediment conditions.</title>
        <authorList>
            <person name="Martins P.D."/>
            <person name="Echeveste M.J."/>
            <person name="Arshad A."/>
            <person name="Kurth J."/>
            <person name="Ouboter H."/>
            <person name="Jetten M.S.M."/>
            <person name="Welte C.U."/>
        </authorList>
    </citation>
    <scope>NUCLEOTIDE SEQUENCE [LARGE SCALE GENOMIC DNA]</scope>
    <source>
        <strain evidence="11">MAG_38</strain>
    </source>
</reference>
<proteinExistence type="inferred from homology"/>
<protein>
    <submittedName>
        <fullName evidence="11">MotA/TolQ/ExbB proton channel family protein</fullName>
    </submittedName>
</protein>
<evidence type="ECO:0000256" key="1">
    <source>
        <dbReference type="ARBA" id="ARBA00004651"/>
    </source>
</evidence>
<dbReference type="AlphaFoldDB" id="A0AAJ1AKP9"/>
<dbReference type="Pfam" id="PF01618">
    <property type="entry name" value="MotA_ExbB"/>
    <property type="match status" value="1"/>
</dbReference>
<dbReference type="PANTHER" id="PTHR30625">
    <property type="entry name" value="PROTEIN TOLQ"/>
    <property type="match status" value="1"/>
</dbReference>
<dbReference type="InterPro" id="IPR050790">
    <property type="entry name" value="ExbB/TolQ_transport"/>
</dbReference>
<name>A0AAJ1AKP9_9BACT</name>
<evidence type="ECO:0000256" key="6">
    <source>
        <dbReference type="ARBA" id="ARBA00022989"/>
    </source>
</evidence>
<dbReference type="GO" id="GO:0005886">
    <property type="term" value="C:plasma membrane"/>
    <property type="evidence" value="ECO:0007669"/>
    <property type="project" value="UniProtKB-SubCell"/>
</dbReference>
<accession>A0AAJ1AKP9</accession>
<dbReference type="Proteomes" id="UP001197609">
    <property type="component" value="Unassembled WGS sequence"/>
</dbReference>
<evidence type="ECO:0000256" key="5">
    <source>
        <dbReference type="ARBA" id="ARBA00022927"/>
    </source>
</evidence>
<evidence type="ECO:0000313" key="11">
    <source>
        <dbReference type="EMBL" id="MBZ0159962.1"/>
    </source>
</evidence>
<keyword evidence="4 9" id="KW-0812">Transmembrane</keyword>
<gene>
    <name evidence="11" type="ORF">K8G79_07495</name>
</gene>
<evidence type="ECO:0000256" key="2">
    <source>
        <dbReference type="ARBA" id="ARBA00022448"/>
    </source>
</evidence>
<comment type="similarity">
    <text evidence="8">Belongs to the exbB/tolQ family.</text>
</comment>
<evidence type="ECO:0000313" key="12">
    <source>
        <dbReference type="Proteomes" id="UP001197609"/>
    </source>
</evidence>
<feature type="transmembrane region" description="Helical" evidence="9">
    <location>
        <begin position="152"/>
        <end position="173"/>
    </location>
</feature>
<sequence>MSELVALLIKGGPVMIPLLCCSITSLAVVIERGLFWWRLRPSGETEQMLTLAATGNWEDARTFGERSRSPVARVLAAGIRHRNPAPTLAMEAAAHDELTQMRRYLPLLDTVITLSPLLGLLGTVTGMISSFGVMATGGINQPHAITGGVAEALIATATGLGIAIATLVPGNYFTTRVERIMSDIERYGSRLELALKETRP</sequence>
<keyword evidence="6 9" id="KW-1133">Transmembrane helix</keyword>
<comment type="caution">
    <text evidence="11">The sequence shown here is derived from an EMBL/GenBank/DDBJ whole genome shotgun (WGS) entry which is preliminary data.</text>
</comment>
<evidence type="ECO:0000256" key="3">
    <source>
        <dbReference type="ARBA" id="ARBA00022475"/>
    </source>
</evidence>
<keyword evidence="2 8" id="KW-0813">Transport</keyword>
<feature type="domain" description="MotA/TolQ/ExbB proton channel" evidence="10">
    <location>
        <begin position="68"/>
        <end position="185"/>
    </location>
</feature>
<evidence type="ECO:0000256" key="8">
    <source>
        <dbReference type="RuleBase" id="RU004057"/>
    </source>
</evidence>
<keyword evidence="7 9" id="KW-0472">Membrane</keyword>
<comment type="subcellular location">
    <subcellularLocation>
        <location evidence="1">Cell membrane</location>
        <topology evidence="1">Multi-pass membrane protein</topology>
    </subcellularLocation>
    <subcellularLocation>
        <location evidence="8">Membrane</location>
        <topology evidence="8">Multi-pass membrane protein</topology>
    </subcellularLocation>
</comment>
<feature type="transmembrane region" description="Helical" evidence="9">
    <location>
        <begin position="111"/>
        <end position="132"/>
    </location>
</feature>
<dbReference type="InterPro" id="IPR002898">
    <property type="entry name" value="MotA_ExbB_proton_chnl"/>
</dbReference>
<dbReference type="GO" id="GO:0017038">
    <property type="term" value="P:protein import"/>
    <property type="evidence" value="ECO:0007669"/>
    <property type="project" value="TreeGrafter"/>
</dbReference>
<keyword evidence="5 8" id="KW-0653">Protein transport</keyword>
<feature type="transmembrane region" description="Helical" evidence="9">
    <location>
        <begin position="12"/>
        <end position="30"/>
    </location>
</feature>